<dbReference type="InterPro" id="IPR045016">
    <property type="entry name" value="NhaD-like"/>
</dbReference>
<dbReference type="PANTHER" id="PTHR43269">
    <property type="entry name" value="SODIUM/PROTON ANTIPORTER 1-RELATED"/>
    <property type="match status" value="1"/>
</dbReference>
<feature type="transmembrane region" description="Helical" evidence="11">
    <location>
        <begin position="170"/>
        <end position="189"/>
    </location>
</feature>
<evidence type="ECO:0000256" key="8">
    <source>
        <dbReference type="ARBA" id="ARBA00023136"/>
    </source>
</evidence>
<evidence type="ECO:0000256" key="10">
    <source>
        <dbReference type="ARBA" id="ARBA00025753"/>
    </source>
</evidence>
<keyword evidence="4 11" id="KW-0812">Transmembrane</keyword>
<feature type="transmembrane region" description="Helical" evidence="11">
    <location>
        <begin position="209"/>
        <end position="229"/>
    </location>
</feature>
<dbReference type="GO" id="GO:0016020">
    <property type="term" value="C:membrane"/>
    <property type="evidence" value="ECO:0007669"/>
    <property type="project" value="UniProtKB-SubCell"/>
</dbReference>
<evidence type="ECO:0000256" key="3">
    <source>
        <dbReference type="ARBA" id="ARBA00022449"/>
    </source>
</evidence>
<dbReference type="GO" id="GO:0006814">
    <property type="term" value="P:sodium ion transport"/>
    <property type="evidence" value="ECO:0007669"/>
    <property type="project" value="UniProtKB-KW"/>
</dbReference>
<reference evidence="13 14" key="1">
    <citation type="submission" date="2019-08" db="EMBL/GenBank/DDBJ databases">
        <title>Lewinella sp. strain SSH13 Genome sequencing and assembly.</title>
        <authorList>
            <person name="Kim I."/>
        </authorList>
    </citation>
    <scope>NUCLEOTIDE SEQUENCE [LARGE SCALE GENOMIC DNA]</scope>
    <source>
        <strain evidence="13 14">SSH13</strain>
    </source>
</reference>
<proteinExistence type="inferred from homology"/>
<keyword evidence="3" id="KW-0050">Antiport</keyword>
<keyword evidence="14" id="KW-1185">Reference proteome</keyword>
<feature type="transmembrane region" description="Helical" evidence="11">
    <location>
        <begin position="369"/>
        <end position="393"/>
    </location>
</feature>
<evidence type="ECO:0000313" key="14">
    <source>
        <dbReference type="Proteomes" id="UP000321907"/>
    </source>
</evidence>
<keyword evidence="2" id="KW-0813">Transport</keyword>
<gene>
    <name evidence="13" type="ORF">FUA23_21310</name>
</gene>
<keyword evidence="7" id="KW-0406">Ion transport</keyword>
<dbReference type="OrthoDB" id="9772058at2"/>
<name>A0A5C7FF01_9BACT</name>
<feature type="transmembrane region" description="Helical" evidence="11">
    <location>
        <begin position="445"/>
        <end position="463"/>
    </location>
</feature>
<dbReference type="NCBIfam" id="NF038006">
    <property type="entry name" value="NhaD_1"/>
    <property type="match status" value="1"/>
</dbReference>
<feature type="transmembrane region" description="Helical" evidence="11">
    <location>
        <begin position="329"/>
        <end position="357"/>
    </location>
</feature>
<keyword evidence="5 11" id="KW-1133">Transmembrane helix</keyword>
<dbReference type="GO" id="GO:0015297">
    <property type="term" value="F:antiporter activity"/>
    <property type="evidence" value="ECO:0007669"/>
    <property type="project" value="UniProtKB-KW"/>
</dbReference>
<feature type="domain" description="Citrate transporter-like" evidence="12">
    <location>
        <begin position="13"/>
        <end position="391"/>
    </location>
</feature>
<comment type="caution">
    <text evidence="13">The sequence shown here is derived from an EMBL/GenBank/DDBJ whole genome shotgun (WGS) entry which is preliminary data.</text>
</comment>
<evidence type="ECO:0000256" key="1">
    <source>
        <dbReference type="ARBA" id="ARBA00004141"/>
    </source>
</evidence>
<evidence type="ECO:0000259" key="12">
    <source>
        <dbReference type="Pfam" id="PF03600"/>
    </source>
</evidence>
<sequence>MLSAVIACFVIGYVVIVFEHPLRLDKTVPALLMGAICWALLSLGFNSGALDVVDSYGQLFSMGGHGVDHLSDAAHHDAEHGFTGTLLHHLGKTAEILIFLIGAMTIVEIVDLHRGFDILKGWISTRSKKKLLWIVGILGFILSAIIDNLTATIVLVTLLRKLVPDREQRIWYIALIVIAANAGGAWSPIGDVTTTMLWIGKRVSTAGLIEYLIIPSLVCFAVPFLFASFMKPFQGNLVTPELESDEGVPVSEERLLSSKTMLFLGLGMIVFVPIFKTITHLPPYIGMMLSLGVVWLVSEYIHPEEDFTEERKAAYSAHKALSRIEMSSILFFLGILMAVAAIETVAVGEVGALRAVAESLDAVIPNQDIVIMILGFLSAIIDNVPLVAASMGMYDLGAYPVDSKLWHFIAFSAGTGGSMLIIGSAAGVAAMGMERIDFIWYFKKIAWLAFVGFAAGAAVFLLIENVFNTAG</sequence>
<keyword evidence="6" id="KW-0915">Sodium</keyword>
<evidence type="ECO:0000256" key="7">
    <source>
        <dbReference type="ARBA" id="ARBA00023065"/>
    </source>
</evidence>
<feature type="transmembrane region" description="Helical" evidence="11">
    <location>
        <begin position="405"/>
        <end position="433"/>
    </location>
</feature>
<organism evidence="13 14">
    <name type="scientific">Neolewinella aurantiaca</name>
    <dbReference type="NCBI Taxonomy" id="2602767"/>
    <lineage>
        <taxon>Bacteria</taxon>
        <taxon>Pseudomonadati</taxon>
        <taxon>Bacteroidota</taxon>
        <taxon>Saprospiria</taxon>
        <taxon>Saprospirales</taxon>
        <taxon>Lewinellaceae</taxon>
        <taxon>Neolewinella</taxon>
    </lineage>
</organism>
<evidence type="ECO:0000256" key="11">
    <source>
        <dbReference type="SAM" id="Phobius"/>
    </source>
</evidence>
<feature type="transmembrane region" description="Helical" evidence="11">
    <location>
        <begin position="27"/>
        <end position="45"/>
    </location>
</feature>
<evidence type="ECO:0000256" key="2">
    <source>
        <dbReference type="ARBA" id="ARBA00022448"/>
    </source>
</evidence>
<dbReference type="RefSeq" id="WP_147932808.1">
    <property type="nucleotide sequence ID" value="NZ_VOXD01000054.1"/>
</dbReference>
<dbReference type="InterPro" id="IPR004680">
    <property type="entry name" value="Cit_transptr-like_dom"/>
</dbReference>
<comment type="subcellular location">
    <subcellularLocation>
        <location evidence="1">Membrane</location>
        <topology evidence="1">Multi-pass membrane protein</topology>
    </subcellularLocation>
</comment>
<dbReference type="Pfam" id="PF03600">
    <property type="entry name" value="CitMHS"/>
    <property type="match status" value="1"/>
</dbReference>
<keyword evidence="8 11" id="KW-0472">Membrane</keyword>
<evidence type="ECO:0000256" key="6">
    <source>
        <dbReference type="ARBA" id="ARBA00023053"/>
    </source>
</evidence>
<feature type="transmembrane region" description="Helical" evidence="11">
    <location>
        <begin position="261"/>
        <end position="278"/>
    </location>
</feature>
<dbReference type="Proteomes" id="UP000321907">
    <property type="component" value="Unassembled WGS sequence"/>
</dbReference>
<dbReference type="AlphaFoldDB" id="A0A5C7FF01"/>
<evidence type="ECO:0000256" key="9">
    <source>
        <dbReference type="ARBA" id="ARBA00023201"/>
    </source>
</evidence>
<feature type="transmembrane region" description="Helical" evidence="11">
    <location>
        <begin position="96"/>
        <end position="116"/>
    </location>
</feature>
<evidence type="ECO:0000256" key="4">
    <source>
        <dbReference type="ARBA" id="ARBA00022692"/>
    </source>
</evidence>
<feature type="transmembrane region" description="Helical" evidence="11">
    <location>
        <begin position="131"/>
        <end position="158"/>
    </location>
</feature>
<dbReference type="PANTHER" id="PTHR43269:SF2">
    <property type="entry name" value="SODIUM_PROTON ANTIPORTER 1-RELATED"/>
    <property type="match status" value="1"/>
</dbReference>
<keyword evidence="9" id="KW-0739">Sodium transport</keyword>
<evidence type="ECO:0000313" key="13">
    <source>
        <dbReference type="EMBL" id="TXF84253.1"/>
    </source>
</evidence>
<protein>
    <submittedName>
        <fullName evidence="13">Sodium:proton antiporter</fullName>
    </submittedName>
</protein>
<dbReference type="EMBL" id="VOXD01000054">
    <property type="protein sequence ID" value="TXF84253.1"/>
    <property type="molecule type" value="Genomic_DNA"/>
</dbReference>
<comment type="similarity">
    <text evidence="10">Belongs to the NhaD Na(+)/H(+) (TC 2.A.62) antiporter family.</text>
</comment>
<evidence type="ECO:0000256" key="5">
    <source>
        <dbReference type="ARBA" id="ARBA00022989"/>
    </source>
</evidence>
<accession>A0A5C7FF01</accession>